<dbReference type="EMBL" id="OX458335">
    <property type="protein sequence ID" value="CAI8991489.1"/>
    <property type="molecule type" value="Genomic_DNA"/>
</dbReference>
<evidence type="ECO:0000313" key="2">
    <source>
        <dbReference type="EMBL" id="CAI8991489.1"/>
    </source>
</evidence>
<dbReference type="Pfam" id="PF20283">
    <property type="entry name" value="CTD7"/>
    <property type="match status" value="1"/>
</dbReference>
<dbReference type="InterPro" id="IPR046913">
    <property type="entry name" value="ABC-3C_CTD7"/>
</dbReference>
<feature type="domain" description="ABC-three component systems C-terminal" evidence="1">
    <location>
        <begin position="312"/>
        <end position="401"/>
    </location>
</feature>
<evidence type="ECO:0000259" key="1">
    <source>
        <dbReference type="Pfam" id="PF20283"/>
    </source>
</evidence>
<organism evidence="3 4">
    <name type="scientific">Pseudomonas syringae pv. tomato</name>
    <dbReference type="NCBI Taxonomy" id="323"/>
    <lineage>
        <taxon>Bacteria</taxon>
        <taxon>Pseudomonadati</taxon>
        <taxon>Pseudomonadota</taxon>
        <taxon>Gammaproteobacteria</taxon>
        <taxon>Pseudomonadales</taxon>
        <taxon>Pseudomonadaceae</taxon>
        <taxon>Pseudomonas</taxon>
    </lineage>
</organism>
<evidence type="ECO:0000313" key="3">
    <source>
        <dbReference type="EMBL" id="OPE58460.1"/>
    </source>
</evidence>
<gene>
    <name evidence="3" type="ORF">BTW15_19225</name>
    <name evidence="2" type="ORF">DAPPPG215_27320</name>
</gene>
<dbReference type="Proteomes" id="UP001177000">
    <property type="component" value="Chromosome"/>
</dbReference>
<accession>A0AAP6J909</accession>
<name>A0AAP6J909_PSEUB</name>
<dbReference type="AlphaFoldDB" id="A0AAP6J909"/>
<dbReference type="EMBL" id="MSDS01000023">
    <property type="protein sequence ID" value="OPE58460.1"/>
    <property type="molecule type" value="Genomic_DNA"/>
</dbReference>
<proteinExistence type="predicted"/>
<sequence length="402" mass="47065">MTKKQNFTDKTSNDSKEIGFHYQYYYFIYRLLNLKSGQSVGLEVKDDVHTDLDNDTQLLFQLKHTVKKNIAGNTIALTELDDDLWKTLHNWAKIISDPIAIRQEKPEQIKFIQRSEFHLITNKTESSNNKLLRTLDEFINSTKSFYQLREYIEFIGTKTKNEEIKKYIKTVLSLDNEVLSLFLGKVHLQLALEDLHALIKQSIKEKMVPDTSVNIVFERLDSNIRTDNYINIKHGQKIVLSFDSFYNRYRSIFSSSREPLQLNKPFVPAYPEDVFAQTFVKQLVAINAVKIEDLERAFELTTQRLKIARFLEDWHQSGELVADEIEAFHTDAKGKWRNSFEHWCEDCLDHETVAKAKSLLHELRTLEFSIGNSTLNTELSNGELYNLSDENMIGWHRDWKTI</sequence>
<evidence type="ECO:0000313" key="4">
    <source>
        <dbReference type="Proteomes" id="UP000189855"/>
    </source>
</evidence>
<dbReference type="RefSeq" id="WP_007246596.1">
    <property type="nucleotide sequence ID" value="NZ_CP019871.1"/>
</dbReference>
<dbReference type="Proteomes" id="UP000189855">
    <property type="component" value="Unassembled WGS sequence"/>
</dbReference>
<reference evidence="3 4" key="1">
    <citation type="journal article" date="2017" name="Mol. Ecol.">
        <title>Adaptation of the pathogen, Pseudomonas syringae, during experimental evolution on a native vs. alternative host plant.</title>
        <authorList>
            <person name="Meaden S."/>
            <person name="Koskella B."/>
        </authorList>
    </citation>
    <scope>NUCLEOTIDE SEQUENCE [LARGE SCALE GENOMIC DNA]</scope>
    <source>
        <strain evidence="3 4">PT23</strain>
    </source>
</reference>
<reference evidence="2" key="2">
    <citation type="submission" date="2023-03" db="EMBL/GenBank/DDBJ databases">
        <authorList>
            <person name="Pothier F. J."/>
        </authorList>
    </citation>
    <scope>NUCLEOTIDE SEQUENCE</scope>
    <source>
        <strain evidence="2">DAPP-PG 215</strain>
    </source>
</reference>
<protein>
    <recommendedName>
        <fullName evidence="1">ABC-three component systems C-terminal domain-containing protein</fullName>
    </recommendedName>
</protein>